<dbReference type="GO" id="GO:0046872">
    <property type="term" value="F:metal ion binding"/>
    <property type="evidence" value="ECO:0007669"/>
    <property type="project" value="InterPro"/>
</dbReference>
<evidence type="ECO:0000256" key="3">
    <source>
        <dbReference type="ARBA" id="ARBA00004921"/>
    </source>
</evidence>
<keyword evidence="5" id="KW-0324">Glycolysis</keyword>
<evidence type="ECO:0000256" key="4">
    <source>
        <dbReference type="ARBA" id="ARBA00005524"/>
    </source>
</evidence>
<evidence type="ECO:0000256" key="5">
    <source>
        <dbReference type="ARBA" id="ARBA00023152"/>
    </source>
</evidence>
<dbReference type="Gene3D" id="3.40.720.10">
    <property type="entry name" value="Alkaline Phosphatase, subunit A"/>
    <property type="match status" value="2"/>
</dbReference>
<evidence type="ECO:0000256" key="1">
    <source>
        <dbReference type="ARBA" id="ARBA00000370"/>
    </source>
</evidence>
<comment type="similarity">
    <text evidence="4">Belongs to the BPG-independent phosphoglycerate mutase family. A-PGAM subfamily.</text>
</comment>
<comment type="caution">
    <text evidence="7">The sequence shown here is derived from an EMBL/GenBank/DDBJ whole genome shotgun (WGS) entry which is preliminary data.</text>
</comment>
<dbReference type="SUPFAM" id="SSF53649">
    <property type="entry name" value="Alkaline phosphatase-like"/>
    <property type="match status" value="1"/>
</dbReference>
<gene>
    <name evidence="7" type="ORF">CH333_07785</name>
</gene>
<dbReference type="NCBIfam" id="TIGR00306">
    <property type="entry name" value="apgM"/>
    <property type="match status" value="1"/>
</dbReference>
<dbReference type="Pfam" id="PF10143">
    <property type="entry name" value="PhosphMutase"/>
    <property type="match status" value="1"/>
</dbReference>
<accession>A0A235BQB9</accession>
<dbReference type="PANTHER" id="PTHR31209">
    <property type="entry name" value="COFACTOR-INDEPENDENT PHOSPHOGLYCERATE MUTASE"/>
    <property type="match status" value="1"/>
</dbReference>
<evidence type="ECO:0000256" key="2">
    <source>
        <dbReference type="ARBA" id="ARBA00002315"/>
    </source>
</evidence>
<dbReference type="InterPro" id="IPR004456">
    <property type="entry name" value="Pglycerate_mutase_ApgM"/>
</dbReference>
<organism evidence="7 8">
    <name type="scientific">candidate division WOR-3 bacterium JGI_Cruoil_03_44_89</name>
    <dbReference type="NCBI Taxonomy" id="1973748"/>
    <lineage>
        <taxon>Bacteria</taxon>
        <taxon>Bacteria division WOR-3</taxon>
    </lineage>
</organism>
<dbReference type="EMBL" id="NOZQ01000178">
    <property type="protein sequence ID" value="OYD14518.1"/>
    <property type="molecule type" value="Genomic_DNA"/>
</dbReference>
<dbReference type="Proteomes" id="UP000215215">
    <property type="component" value="Unassembled WGS sequence"/>
</dbReference>
<dbReference type="Pfam" id="PF01676">
    <property type="entry name" value="Metalloenzyme"/>
    <property type="match status" value="1"/>
</dbReference>
<comment type="function">
    <text evidence="2">Catalyzes the interconversion of 2-phosphoglycerate and 3-phosphoglycerate.</text>
</comment>
<dbReference type="CDD" id="cd16011">
    <property type="entry name" value="iPGM_like"/>
    <property type="match status" value="1"/>
</dbReference>
<proteinExistence type="inferred from homology"/>
<dbReference type="GO" id="GO:0004619">
    <property type="term" value="F:phosphoglycerate mutase activity"/>
    <property type="evidence" value="ECO:0007669"/>
    <property type="project" value="UniProtKB-EC"/>
</dbReference>
<dbReference type="InterPro" id="IPR017850">
    <property type="entry name" value="Alkaline_phosphatase_core_sf"/>
</dbReference>
<dbReference type="InterPro" id="IPR006124">
    <property type="entry name" value="Metalloenzyme"/>
</dbReference>
<comment type="pathway">
    <text evidence="3">Carbohydrate degradation.</text>
</comment>
<dbReference type="NCBIfam" id="NF003160">
    <property type="entry name" value="PRK04135.1"/>
    <property type="match status" value="1"/>
</dbReference>
<evidence type="ECO:0000313" key="7">
    <source>
        <dbReference type="EMBL" id="OYD14518.1"/>
    </source>
</evidence>
<protein>
    <submittedName>
        <fullName evidence="7">Phosphoglycerate mutase</fullName>
    </submittedName>
</protein>
<reference evidence="7 8" key="1">
    <citation type="submission" date="2017-07" db="EMBL/GenBank/DDBJ databases">
        <title>Recovery of genomes from metagenomes via a dereplication, aggregation, and scoring strategy.</title>
        <authorList>
            <person name="Sieber C.M."/>
            <person name="Probst A.J."/>
            <person name="Sharrar A."/>
            <person name="Thomas B.C."/>
            <person name="Hess M."/>
            <person name="Tringe S.G."/>
            <person name="Banfield J.F."/>
        </authorList>
    </citation>
    <scope>NUCLEOTIDE SEQUENCE [LARGE SCALE GENOMIC DNA]</scope>
    <source>
        <strain evidence="7">JGI_Cruoil_03_44_89</strain>
    </source>
</reference>
<dbReference type="PANTHER" id="PTHR31209:SF0">
    <property type="entry name" value="METALLOENZYME DOMAIN-CONTAINING PROTEIN"/>
    <property type="match status" value="1"/>
</dbReference>
<dbReference type="AlphaFoldDB" id="A0A235BQB9"/>
<comment type="catalytic activity">
    <reaction evidence="1">
        <text>(2R)-2-phosphoglycerate = (2R)-3-phosphoglycerate</text>
        <dbReference type="Rhea" id="RHEA:15901"/>
        <dbReference type="ChEBI" id="CHEBI:58272"/>
        <dbReference type="ChEBI" id="CHEBI:58289"/>
        <dbReference type="EC" id="5.4.2.12"/>
    </reaction>
</comment>
<dbReference type="PIRSF" id="PIRSF006392">
    <property type="entry name" value="IPGAM_arch"/>
    <property type="match status" value="1"/>
</dbReference>
<name>A0A235BQB9_UNCW3</name>
<feature type="domain" description="Metalloenzyme" evidence="6">
    <location>
        <begin position="14"/>
        <end position="379"/>
    </location>
</feature>
<evidence type="ECO:0000313" key="8">
    <source>
        <dbReference type="Proteomes" id="UP000215215"/>
    </source>
</evidence>
<dbReference type="GO" id="GO:0006096">
    <property type="term" value="P:glycolytic process"/>
    <property type="evidence" value="ECO:0007669"/>
    <property type="project" value="UniProtKB-KW"/>
</dbReference>
<evidence type="ECO:0000259" key="6">
    <source>
        <dbReference type="Pfam" id="PF01676"/>
    </source>
</evidence>
<sequence length="396" mass="43714">MELIDKLALKNGRKLLLFVIDGLGGAPRDGKTELENANTPNLNALAKKSILGLTDPVSTGITPGSGPAHLSLFGYDPIKYEIGRGVLEALGVGMELTERDIAVRGNFATMDEKGIIVDRRAGRIPSEKNKKICDILREHIEKIEDVDIIIHPGKEHRFVVLFRGDGLYPNVLETDPQEEGNPPIECKAITEDSEKTARIVREFIKRAKEVLSLPANMVLLRGFAKYPCLSTMGERFKLSPACIATYPMYKGLAKLVGMEVLKTGDTIYDEAETLKRNWNNFDFFYFHVKKTDSLGEDGNFDGKVKLIEKVDGIIPEVLSLSPDVMVVTGDHSTPAVLKAHSWHPNPFLLFSEFVIPDGIESFTERDCAGGGLGRFPSLDVIPLMLAYGLKLKKYGA</sequence>